<dbReference type="SUPFAM" id="SSF53167">
    <property type="entry name" value="Purine and uridine phosphorylases"/>
    <property type="match status" value="1"/>
</dbReference>
<evidence type="ECO:0000256" key="2">
    <source>
        <dbReference type="ARBA" id="ARBA00023043"/>
    </source>
</evidence>
<dbReference type="InterPro" id="IPR027417">
    <property type="entry name" value="P-loop_NTPase"/>
</dbReference>
<dbReference type="Gene3D" id="3.40.50.300">
    <property type="entry name" value="P-loop containing nucleotide triphosphate hydrolases"/>
    <property type="match status" value="1"/>
</dbReference>
<dbReference type="Proteomes" id="UP001216150">
    <property type="component" value="Unassembled WGS sequence"/>
</dbReference>
<dbReference type="GO" id="GO:0009116">
    <property type="term" value="P:nucleoside metabolic process"/>
    <property type="evidence" value="ECO:0007669"/>
    <property type="project" value="InterPro"/>
</dbReference>
<dbReference type="SUPFAM" id="SSF52540">
    <property type="entry name" value="P-loop containing nucleoside triphosphate hydrolases"/>
    <property type="match status" value="1"/>
</dbReference>
<gene>
    <name evidence="5" type="ORF">N7450_001797</name>
</gene>
<evidence type="ECO:0000256" key="1">
    <source>
        <dbReference type="ARBA" id="ARBA00022737"/>
    </source>
</evidence>
<dbReference type="InterPro" id="IPR007111">
    <property type="entry name" value="NACHT_NTPase"/>
</dbReference>
<reference evidence="5 6" key="1">
    <citation type="journal article" date="2023" name="IMA Fungus">
        <title>Comparative genomic study of the Penicillium genus elucidates a diverse pangenome and 15 lateral gene transfer events.</title>
        <authorList>
            <person name="Petersen C."/>
            <person name="Sorensen T."/>
            <person name="Nielsen M.R."/>
            <person name="Sondergaard T.E."/>
            <person name="Sorensen J.L."/>
            <person name="Fitzpatrick D.A."/>
            <person name="Frisvad J.C."/>
            <person name="Nielsen K.L."/>
        </authorList>
    </citation>
    <scope>NUCLEOTIDE SEQUENCE [LARGE SCALE GENOMIC DNA]</scope>
    <source>
        <strain evidence="5 6">IBT 29057</strain>
    </source>
</reference>
<dbReference type="SMART" id="SM00248">
    <property type="entry name" value="ANK"/>
    <property type="match status" value="11"/>
</dbReference>
<feature type="repeat" description="ANK" evidence="3">
    <location>
        <begin position="1160"/>
        <end position="1192"/>
    </location>
</feature>
<comment type="caution">
    <text evidence="5">The sequence shown here is derived from an EMBL/GenBank/DDBJ whole genome shotgun (WGS) entry which is preliminary data.</text>
</comment>
<dbReference type="Pfam" id="PF24883">
    <property type="entry name" value="NPHP3_N"/>
    <property type="match status" value="1"/>
</dbReference>
<feature type="repeat" description="ANK" evidence="3">
    <location>
        <begin position="896"/>
        <end position="928"/>
    </location>
</feature>
<evidence type="ECO:0000313" key="6">
    <source>
        <dbReference type="Proteomes" id="UP001216150"/>
    </source>
</evidence>
<feature type="repeat" description="ANK" evidence="3">
    <location>
        <begin position="1127"/>
        <end position="1159"/>
    </location>
</feature>
<dbReference type="InterPro" id="IPR035994">
    <property type="entry name" value="Nucleoside_phosphorylase_sf"/>
</dbReference>
<dbReference type="Pfam" id="PF00023">
    <property type="entry name" value="Ank"/>
    <property type="match status" value="1"/>
</dbReference>
<evidence type="ECO:0000259" key="4">
    <source>
        <dbReference type="PROSITE" id="PS50837"/>
    </source>
</evidence>
<dbReference type="PROSITE" id="PS50297">
    <property type="entry name" value="ANK_REP_REGION"/>
    <property type="match status" value="10"/>
</dbReference>
<dbReference type="GO" id="GO:0003824">
    <property type="term" value="F:catalytic activity"/>
    <property type="evidence" value="ECO:0007669"/>
    <property type="project" value="InterPro"/>
</dbReference>
<keyword evidence="2 3" id="KW-0040">ANK repeat</keyword>
<dbReference type="PROSITE" id="PS50088">
    <property type="entry name" value="ANK_REPEAT"/>
    <property type="match status" value="10"/>
</dbReference>
<feature type="repeat" description="ANK" evidence="3">
    <location>
        <begin position="863"/>
        <end position="895"/>
    </location>
</feature>
<feature type="repeat" description="ANK" evidence="3">
    <location>
        <begin position="929"/>
        <end position="961"/>
    </location>
</feature>
<keyword evidence="6" id="KW-1185">Reference proteome</keyword>
<proteinExistence type="predicted"/>
<feature type="repeat" description="ANK" evidence="3">
    <location>
        <begin position="965"/>
        <end position="994"/>
    </location>
</feature>
<feature type="repeat" description="ANK" evidence="3">
    <location>
        <begin position="998"/>
        <end position="1027"/>
    </location>
</feature>
<feature type="repeat" description="ANK" evidence="3">
    <location>
        <begin position="1094"/>
        <end position="1126"/>
    </location>
</feature>
<dbReference type="InterPro" id="IPR056884">
    <property type="entry name" value="NPHP3-like_N"/>
</dbReference>
<feature type="repeat" description="ANK" evidence="3">
    <location>
        <begin position="1061"/>
        <end position="1093"/>
    </location>
</feature>
<dbReference type="InterPro" id="IPR002110">
    <property type="entry name" value="Ankyrin_rpt"/>
</dbReference>
<protein>
    <submittedName>
        <fullName evidence="5">Pfs NACHT and Ankyrin domain protein</fullName>
    </submittedName>
</protein>
<evidence type="ECO:0000256" key="3">
    <source>
        <dbReference type="PROSITE-ProRule" id="PRU00023"/>
    </source>
</evidence>
<dbReference type="Gene3D" id="3.40.50.1580">
    <property type="entry name" value="Nucleoside phosphorylase domain"/>
    <property type="match status" value="1"/>
</dbReference>
<dbReference type="EMBL" id="JAQJAC010000001">
    <property type="protein sequence ID" value="KAJ5600730.1"/>
    <property type="molecule type" value="Genomic_DNA"/>
</dbReference>
<dbReference type="Pfam" id="PF22939">
    <property type="entry name" value="WHD_GPIID"/>
    <property type="match status" value="1"/>
</dbReference>
<dbReference type="PANTHER" id="PTHR24171">
    <property type="entry name" value="ANKYRIN REPEAT DOMAIN-CONTAINING PROTEIN 39-RELATED"/>
    <property type="match status" value="1"/>
</dbReference>
<keyword evidence="1" id="KW-0677">Repeat</keyword>
<dbReference type="PROSITE" id="PS50837">
    <property type="entry name" value="NACHT"/>
    <property type="match status" value="1"/>
</dbReference>
<sequence>MASLKVLDSPESYTIAWIAALHIERAAAEAMLDEEHAAPTGFTRHQTDTNVYTWGRVGEHNIVIAALASGVYGTTSAATTASNLLSSLPSIRIGLLVGDIVVSQPCDTTGGVCQYDLIKAKSGGKCERKGFLGRPPTVLLNALTGIQSRHERKDSDVPYLLQLMLQANPKMGKRSKQNPGYTHQGFENDRLFEASCDHIPGLDCRGCDAADEIQREPRDTTDPDIHYGTIVSGNTLVKDAATRDRIVAGLGENCICFEMEAAGLMNHFPCLVIRGICDYADSHKNNRWQRYASATAAAYAKELLAYVPVAEVQETKRALDVLHLVQQRIDGVQQTTLATKAVTDSIRSGQYNDKIRHWLKAPDSSTNANQARELRHEGTGAWLLENPVFQSWHSGSHQNIWLHGPAGCGKTVLSVNVLDHLTNRNDALILSFFFDFSDTTKQTVDGMLRSLACQLYQGGISSAVHLDSLFQAHQNGINQCTTKELEDTVSKMLAVQNKVFIILDALDESTTRNKVLQWIEDIVSKPELVHVQLIFTGRPEFEFQQHIPTLIGKQNCLPFDKQTVNSDIRSWVTAQLAQRRDFTEKSLSHDLLEGIRSKVGGGADGMFRWAFCQLNSLAQCRHEAAIEKALMSLPLDLNETYQRMIASIPAGIKNDAIRLLQFLVHSKRPLKLAEAKEVIATQIENDAQGFDIKRRLFCETDVLHYCPSLVTVVHPNGNSWQTTDKELHLAHFSVKEYLLSEDRFRNRSASISITKTCLTYLTDINHKSSRLKVDFPMARYAAEMWTDHAALAQESENITQMTVRFLEKKLQQWARLYQPDRYWDNNPGPPQGSKLYYACFIGLAASAQDLISKGEYVNTQGGEYGNALQAASLKGHQEVVKLLLDQGADVNIQGGHFGNALQAASSEGHQEIIKLLLDRGADVNMQGGRFSSALQAASWKGHQEIVKLLLDQGADINMQGGYFGNALQAALSKGHQEVVKLLLHQGADINMQGGYFGNALQAASSEGHQEIVKLLLDQGADINMQGGEYGNALQAASWEGHQDIVKILLHEGADVNIQSGRFSSALQAASLGDHLEIVQLLLDQGTDINAQGGQYSSALQAASSGGCQEIVKLLLYQGADINAQDGEYGNALHTASLEGYQEIVKLLLDQGADVNIQGGHFGNALQAASSEGYQEIVKLLLHQGADVNMQGGRFGSALQAASSRGYQEIVKLLQQRVTITSSSKRFGSTTPENPAKRLHLLESEPFGL</sequence>
<dbReference type="InterPro" id="IPR054471">
    <property type="entry name" value="GPIID_WHD"/>
</dbReference>
<dbReference type="InterPro" id="IPR036770">
    <property type="entry name" value="Ankyrin_rpt-contain_sf"/>
</dbReference>
<dbReference type="Pfam" id="PF13637">
    <property type="entry name" value="Ank_4"/>
    <property type="match status" value="1"/>
</dbReference>
<dbReference type="SUPFAM" id="SSF48403">
    <property type="entry name" value="Ankyrin repeat"/>
    <property type="match status" value="1"/>
</dbReference>
<evidence type="ECO:0000313" key="5">
    <source>
        <dbReference type="EMBL" id="KAJ5600730.1"/>
    </source>
</evidence>
<dbReference type="AlphaFoldDB" id="A0AAD6E646"/>
<accession>A0AAD6E646</accession>
<feature type="domain" description="NACHT" evidence="4">
    <location>
        <begin position="398"/>
        <end position="539"/>
    </location>
</feature>
<dbReference type="Pfam" id="PF12796">
    <property type="entry name" value="Ank_2"/>
    <property type="match status" value="3"/>
</dbReference>
<dbReference type="Gene3D" id="1.25.40.20">
    <property type="entry name" value="Ankyrin repeat-containing domain"/>
    <property type="match status" value="1"/>
</dbReference>
<organism evidence="5 6">
    <name type="scientific">Penicillium hetheringtonii</name>
    <dbReference type="NCBI Taxonomy" id="911720"/>
    <lineage>
        <taxon>Eukaryota</taxon>
        <taxon>Fungi</taxon>
        <taxon>Dikarya</taxon>
        <taxon>Ascomycota</taxon>
        <taxon>Pezizomycotina</taxon>
        <taxon>Eurotiomycetes</taxon>
        <taxon>Eurotiomycetidae</taxon>
        <taxon>Eurotiales</taxon>
        <taxon>Aspergillaceae</taxon>
        <taxon>Penicillium</taxon>
    </lineage>
</organism>
<feature type="repeat" description="ANK" evidence="3">
    <location>
        <begin position="1028"/>
        <end position="1060"/>
    </location>
</feature>
<name>A0AAD6E646_9EURO</name>